<sequence length="243" mass="25957">MSTDNTLAEAIGKETNKGLVAWLLSRQVFWILLATVLAFVYLSIMTRTFMTPQNLFNVTRNFSMVAIIGLGMTVVIIAGGIDLTVGATLLMAAMVTGVVMAADVPLWQAVILAMAASLAVGLANGLLIAVAGMPPFVITLGMMSVVRSLALVLSNNKLISDFGPDQELLYAIGGGWQSLDFSFLQFILPKAGILLVPNPVLFMIVVALITGFLLRWTQWGRWVYAIGGNEKAAVLNGVPVKTV</sequence>
<keyword evidence="4" id="KW-0997">Cell inner membrane</keyword>
<dbReference type="PANTHER" id="PTHR32196">
    <property type="entry name" value="ABC TRANSPORTER PERMEASE PROTEIN YPHD-RELATED-RELATED"/>
    <property type="match status" value="1"/>
</dbReference>
<evidence type="ECO:0000256" key="3">
    <source>
        <dbReference type="ARBA" id="ARBA00022475"/>
    </source>
</evidence>
<evidence type="ECO:0000313" key="10">
    <source>
        <dbReference type="Proteomes" id="UP000782610"/>
    </source>
</evidence>
<proteinExistence type="predicted"/>
<evidence type="ECO:0000256" key="4">
    <source>
        <dbReference type="ARBA" id="ARBA00022519"/>
    </source>
</evidence>
<dbReference type="CDD" id="cd06579">
    <property type="entry name" value="TM_PBP1_transp_AraH_like"/>
    <property type="match status" value="1"/>
</dbReference>
<dbReference type="AlphaFoldDB" id="A0A933KZE6"/>
<dbReference type="GO" id="GO:0022857">
    <property type="term" value="F:transmembrane transporter activity"/>
    <property type="evidence" value="ECO:0007669"/>
    <property type="project" value="InterPro"/>
</dbReference>
<evidence type="ECO:0000256" key="5">
    <source>
        <dbReference type="ARBA" id="ARBA00022692"/>
    </source>
</evidence>
<feature type="transmembrane region" description="Helical" evidence="8">
    <location>
        <begin position="85"/>
        <end position="102"/>
    </location>
</feature>
<evidence type="ECO:0000256" key="1">
    <source>
        <dbReference type="ARBA" id="ARBA00004651"/>
    </source>
</evidence>
<feature type="transmembrane region" description="Helical" evidence="8">
    <location>
        <begin position="28"/>
        <end position="50"/>
    </location>
</feature>
<keyword evidence="3" id="KW-1003">Cell membrane</keyword>
<protein>
    <submittedName>
        <fullName evidence="9">ABC transporter permease</fullName>
    </submittedName>
</protein>
<evidence type="ECO:0000256" key="6">
    <source>
        <dbReference type="ARBA" id="ARBA00022989"/>
    </source>
</evidence>
<evidence type="ECO:0000256" key="8">
    <source>
        <dbReference type="SAM" id="Phobius"/>
    </source>
</evidence>
<feature type="transmembrane region" description="Helical" evidence="8">
    <location>
        <begin position="109"/>
        <end position="130"/>
    </location>
</feature>
<accession>A0A933KZE6</accession>
<dbReference type="EMBL" id="JACRAF010000006">
    <property type="protein sequence ID" value="MBI4920656.1"/>
    <property type="molecule type" value="Genomic_DNA"/>
</dbReference>
<dbReference type="GO" id="GO:0005886">
    <property type="term" value="C:plasma membrane"/>
    <property type="evidence" value="ECO:0007669"/>
    <property type="project" value="UniProtKB-SubCell"/>
</dbReference>
<feature type="non-terminal residue" evidence="9">
    <location>
        <position position="243"/>
    </location>
</feature>
<keyword evidence="7 8" id="KW-0472">Membrane</keyword>
<evidence type="ECO:0000313" key="9">
    <source>
        <dbReference type="EMBL" id="MBI4920656.1"/>
    </source>
</evidence>
<dbReference type="PANTHER" id="PTHR32196:SF21">
    <property type="entry name" value="ABC TRANSPORTER PERMEASE PROTEIN YPHD-RELATED"/>
    <property type="match status" value="1"/>
</dbReference>
<dbReference type="Proteomes" id="UP000782610">
    <property type="component" value="Unassembled WGS sequence"/>
</dbReference>
<feature type="transmembrane region" description="Helical" evidence="8">
    <location>
        <begin position="62"/>
        <end position="79"/>
    </location>
</feature>
<name>A0A933KZE6_9HYPH</name>
<evidence type="ECO:0000256" key="2">
    <source>
        <dbReference type="ARBA" id="ARBA00022448"/>
    </source>
</evidence>
<organism evidence="9 10">
    <name type="scientific">Devosia nanyangense</name>
    <dbReference type="NCBI Taxonomy" id="1228055"/>
    <lineage>
        <taxon>Bacteria</taxon>
        <taxon>Pseudomonadati</taxon>
        <taxon>Pseudomonadota</taxon>
        <taxon>Alphaproteobacteria</taxon>
        <taxon>Hyphomicrobiales</taxon>
        <taxon>Devosiaceae</taxon>
        <taxon>Devosia</taxon>
    </lineage>
</organism>
<keyword evidence="5 8" id="KW-0812">Transmembrane</keyword>
<dbReference type="Pfam" id="PF02653">
    <property type="entry name" value="BPD_transp_2"/>
    <property type="match status" value="1"/>
</dbReference>
<feature type="transmembrane region" description="Helical" evidence="8">
    <location>
        <begin position="194"/>
        <end position="214"/>
    </location>
</feature>
<comment type="caution">
    <text evidence="9">The sequence shown here is derived from an EMBL/GenBank/DDBJ whole genome shotgun (WGS) entry which is preliminary data.</text>
</comment>
<gene>
    <name evidence="9" type="ORF">HY834_02820</name>
</gene>
<reference evidence="9" key="1">
    <citation type="submission" date="2020-07" db="EMBL/GenBank/DDBJ databases">
        <title>Huge and variable diversity of episymbiotic CPR bacteria and DPANN archaea in groundwater ecosystems.</title>
        <authorList>
            <person name="He C.Y."/>
            <person name="Keren R."/>
            <person name="Whittaker M."/>
            <person name="Farag I.F."/>
            <person name="Doudna J."/>
            <person name="Cate J.H.D."/>
            <person name="Banfield J.F."/>
        </authorList>
    </citation>
    <scope>NUCLEOTIDE SEQUENCE</scope>
    <source>
        <strain evidence="9">NC_groundwater_1586_Pr3_B-0.1um_66_15</strain>
    </source>
</reference>
<keyword evidence="6 8" id="KW-1133">Transmembrane helix</keyword>
<dbReference type="InterPro" id="IPR001851">
    <property type="entry name" value="ABC_transp_permease"/>
</dbReference>
<comment type="subcellular location">
    <subcellularLocation>
        <location evidence="1">Cell membrane</location>
        <topology evidence="1">Multi-pass membrane protein</topology>
    </subcellularLocation>
</comment>
<keyword evidence="2" id="KW-0813">Transport</keyword>
<evidence type="ECO:0000256" key="7">
    <source>
        <dbReference type="ARBA" id="ARBA00023136"/>
    </source>
</evidence>